<dbReference type="Proteomes" id="UP000559256">
    <property type="component" value="Unassembled WGS sequence"/>
</dbReference>
<dbReference type="SUPFAM" id="SSF58104">
    <property type="entry name" value="Methyl-accepting chemotaxis protein (MCP) signaling domain"/>
    <property type="match status" value="1"/>
</dbReference>
<evidence type="ECO:0000259" key="14">
    <source>
        <dbReference type="Pfam" id="PF02463"/>
    </source>
</evidence>
<dbReference type="Pfam" id="PF02463">
    <property type="entry name" value="SMC_N"/>
    <property type="match status" value="1"/>
</dbReference>
<evidence type="ECO:0000256" key="2">
    <source>
        <dbReference type="ARBA" id="ARBA00004286"/>
    </source>
</evidence>
<dbReference type="GO" id="GO:0005524">
    <property type="term" value="F:ATP binding"/>
    <property type="evidence" value="ECO:0007669"/>
    <property type="project" value="UniProtKB-KW"/>
</dbReference>
<feature type="coiled-coil region" evidence="12">
    <location>
        <begin position="336"/>
        <end position="370"/>
    </location>
</feature>
<evidence type="ECO:0000256" key="1">
    <source>
        <dbReference type="ARBA" id="ARBA00004123"/>
    </source>
</evidence>
<evidence type="ECO:0000256" key="10">
    <source>
        <dbReference type="ARBA" id="ARBA00023204"/>
    </source>
</evidence>
<evidence type="ECO:0000256" key="13">
    <source>
        <dbReference type="SAM" id="MobiDB-lite"/>
    </source>
</evidence>
<evidence type="ECO:0000256" key="12">
    <source>
        <dbReference type="SAM" id="Coils"/>
    </source>
</evidence>
<evidence type="ECO:0000313" key="16">
    <source>
        <dbReference type="Proteomes" id="UP000559256"/>
    </source>
</evidence>
<gene>
    <name evidence="15" type="ORF">D9758_002600</name>
</gene>
<sequence length="1183" mass="134771">MAKRTHGDNDGSGVEDASPSSKRARTAGGNEGADGPSGSTQRAANKRSNATKKGKGKARQDASDDEEDADADEEDLDEEDEEEMRRQEKLIHAKLAARRKQVGGVAEHGIIESIEMHQFMCHKFLSFTFGPQINFIIGKWSIDASSARNIDCFTRYQATTGVCRHVFHTWIASNEFSGGKSAVLSAITIALGGKSNFTGRGNGLKSFIREGQNVSEITISLKNQGEEAFKPKEYGKSILITRRFTKDGSSTWKIRSHDGKKVISTKKDELAAICDHMNIQVDNPMNVLTQDAARQFLSASQPGEKYQFFLRGTQLSQLSEEYEICLENIHSTEKILEQKKSLLPELKERRKEAQLRFDEAKKARDQKERIEHLRKERAWALVNSKQKELEGRVLEQEKLLQKIAKIQEDKAKAEKDVGDATEEIKNTEEEMEAMGSQDELQHRHADLKEECRGLKAKIMNYKNDLGNINSQIREINAIIQGLDKEIAEQTQRLATDTQAKREEHQRQINEATAAVTRYENDRSQSDRRLEEIGGQIKETESTGMNKGRELESIQQRIGELQAQIQSLDKAEKDRYSPYAPNMMQILNAIKQTRWFGETPVGPLGVYIKVKDAQRWADLLSIQLGSILISFAVSDPKDMPTLKKLLNNFRYQDGRARIFIQERDIFDYSKGEPAPGLPTVLRAIDVTDPWVLRILINQRRIESMFLGNNRSDAERILGQVGAGQAWSADGFFVRRFPEGGGSSAPIERGGNNQNRVFLSGGDSNARKNHLKTQLAEMEAQYHPLNDEVQGLKRKFSDLKKEENNIINKGRQVDQGLQQAKRHLRQLQNEVNEEVPINIGALEDNKREQEEQKETILNQGAEVNSKKTQQEQVLKEKLEEVTRIKKQLNEYQEVRNGYTSKIEEAAERRLRAQATVKHRDDQLKTQQTLLDEKKAQVDNCEEEFKKWTEGATKISPERVQTNRKPEDIEKQMDSLTSALREREKRQGATVDELEDELNRTTALLDAAQKDWKKMNDLNKMLKDSLNKRLYRWQEFRRHIALRCKMVFKYNLSQRGYYGNIIFNHNAGKLELKVQTDDQNATQGARDKDPKALSGGEKSFSTICLLLALWESIGCPLRCLDEFDVFMDAVNRRIAMRMMIDTANQSDKKQYILITPQDMNNIHIGPTVRVHRMTDPERGQGVLAMG</sequence>
<accession>A0A8H5GQN0</accession>
<reference evidence="15 16" key="1">
    <citation type="journal article" date="2020" name="ISME J.">
        <title>Uncovering the hidden diversity of litter-decomposition mechanisms in mushroom-forming fungi.</title>
        <authorList>
            <person name="Floudas D."/>
            <person name="Bentzer J."/>
            <person name="Ahren D."/>
            <person name="Johansson T."/>
            <person name="Persson P."/>
            <person name="Tunlid A."/>
        </authorList>
    </citation>
    <scope>NUCLEOTIDE SEQUENCE [LARGE SCALE GENOMIC DNA]</scope>
    <source>
        <strain evidence="15 16">CBS 291.85</strain>
    </source>
</reference>
<keyword evidence="5" id="KW-0547">Nucleotide-binding</keyword>
<name>A0A8H5GQN0_9AGAR</name>
<organism evidence="15 16">
    <name type="scientific">Tetrapyrgos nigripes</name>
    <dbReference type="NCBI Taxonomy" id="182062"/>
    <lineage>
        <taxon>Eukaryota</taxon>
        <taxon>Fungi</taxon>
        <taxon>Dikarya</taxon>
        <taxon>Basidiomycota</taxon>
        <taxon>Agaricomycotina</taxon>
        <taxon>Agaricomycetes</taxon>
        <taxon>Agaricomycetidae</taxon>
        <taxon>Agaricales</taxon>
        <taxon>Marasmiineae</taxon>
        <taxon>Marasmiaceae</taxon>
        <taxon>Tetrapyrgos</taxon>
    </lineage>
</organism>
<protein>
    <recommendedName>
        <fullName evidence="14">RecF/RecN/SMC N-terminal domain-containing protein</fullName>
    </recommendedName>
</protein>
<feature type="region of interest" description="Disordered" evidence="13">
    <location>
        <begin position="1"/>
        <end position="87"/>
    </location>
</feature>
<dbReference type="SUPFAM" id="SSF52540">
    <property type="entry name" value="P-loop containing nucleoside triphosphate hydrolases"/>
    <property type="match status" value="1"/>
</dbReference>
<keyword evidence="8 12" id="KW-0175">Coiled coil</keyword>
<evidence type="ECO:0000256" key="3">
    <source>
        <dbReference type="ARBA" id="ARBA00006793"/>
    </source>
</evidence>
<feature type="domain" description="RecF/RecN/SMC N-terminal" evidence="14">
    <location>
        <begin position="178"/>
        <end position="1154"/>
    </location>
</feature>
<dbReference type="AlphaFoldDB" id="A0A8H5GQN0"/>
<dbReference type="GO" id="GO:0003684">
    <property type="term" value="F:damaged DNA binding"/>
    <property type="evidence" value="ECO:0007669"/>
    <property type="project" value="TreeGrafter"/>
</dbReference>
<dbReference type="GO" id="GO:0035861">
    <property type="term" value="C:site of double-strand break"/>
    <property type="evidence" value="ECO:0007669"/>
    <property type="project" value="TreeGrafter"/>
</dbReference>
<keyword evidence="10" id="KW-0234">DNA repair</keyword>
<dbReference type="GO" id="GO:0030915">
    <property type="term" value="C:Smc5-Smc6 complex"/>
    <property type="evidence" value="ECO:0007669"/>
    <property type="project" value="TreeGrafter"/>
</dbReference>
<dbReference type="OrthoDB" id="10072614at2759"/>
<feature type="compositionally biased region" description="Acidic residues" evidence="13">
    <location>
        <begin position="63"/>
        <end position="82"/>
    </location>
</feature>
<keyword evidence="16" id="KW-1185">Reference proteome</keyword>
<evidence type="ECO:0000256" key="4">
    <source>
        <dbReference type="ARBA" id="ARBA00022454"/>
    </source>
</evidence>
<keyword evidence="9" id="KW-0233">DNA recombination</keyword>
<feature type="compositionally biased region" description="Polar residues" evidence="13">
    <location>
        <begin position="37"/>
        <end position="48"/>
    </location>
</feature>
<dbReference type="PANTHER" id="PTHR19306:SF6">
    <property type="entry name" value="STRUCTURAL MAINTENANCE OF CHROMOSOMES PROTEIN 6"/>
    <property type="match status" value="1"/>
</dbReference>
<evidence type="ECO:0000313" key="15">
    <source>
        <dbReference type="EMBL" id="KAF5369424.1"/>
    </source>
</evidence>
<keyword evidence="11" id="KW-0539">Nucleus</keyword>
<evidence type="ECO:0000256" key="7">
    <source>
        <dbReference type="ARBA" id="ARBA00022840"/>
    </source>
</evidence>
<keyword evidence="4" id="KW-0158">Chromosome</keyword>
<proteinExistence type="inferred from homology"/>
<dbReference type="GO" id="GO:0000724">
    <property type="term" value="P:double-strand break repair via homologous recombination"/>
    <property type="evidence" value="ECO:0007669"/>
    <property type="project" value="TreeGrafter"/>
</dbReference>
<feature type="coiled-coil region" evidence="12">
    <location>
        <begin position="773"/>
        <end position="807"/>
    </location>
</feature>
<dbReference type="Gene3D" id="3.40.50.300">
    <property type="entry name" value="P-loop containing nucleotide triphosphate hydrolases"/>
    <property type="match status" value="2"/>
</dbReference>
<evidence type="ECO:0000256" key="6">
    <source>
        <dbReference type="ARBA" id="ARBA00022763"/>
    </source>
</evidence>
<comment type="caution">
    <text evidence="15">The sequence shown here is derived from an EMBL/GenBank/DDBJ whole genome shotgun (WGS) entry which is preliminary data.</text>
</comment>
<evidence type="ECO:0000256" key="8">
    <source>
        <dbReference type="ARBA" id="ARBA00023054"/>
    </source>
</evidence>
<dbReference type="InterPro" id="IPR027417">
    <property type="entry name" value="P-loop_NTPase"/>
</dbReference>
<feature type="coiled-coil region" evidence="12">
    <location>
        <begin position="396"/>
        <end position="521"/>
    </location>
</feature>
<evidence type="ECO:0000256" key="9">
    <source>
        <dbReference type="ARBA" id="ARBA00023172"/>
    </source>
</evidence>
<dbReference type="EMBL" id="JAACJM010000013">
    <property type="protein sequence ID" value="KAF5369424.1"/>
    <property type="molecule type" value="Genomic_DNA"/>
</dbReference>
<dbReference type="InterPro" id="IPR003395">
    <property type="entry name" value="RecF/RecN/SMC_N"/>
</dbReference>
<keyword evidence="6" id="KW-0227">DNA damage</keyword>
<dbReference type="GO" id="GO:0005634">
    <property type="term" value="C:nucleus"/>
    <property type="evidence" value="ECO:0007669"/>
    <property type="project" value="UniProtKB-SubCell"/>
</dbReference>
<feature type="coiled-coil region" evidence="12">
    <location>
        <begin position="837"/>
        <end position="948"/>
    </location>
</feature>
<comment type="similarity">
    <text evidence="3">Belongs to the SMC family. SMC6 subfamily.</text>
</comment>
<comment type="subcellular location">
    <subcellularLocation>
        <location evidence="2">Chromosome</location>
    </subcellularLocation>
    <subcellularLocation>
        <location evidence="1">Nucleus</location>
    </subcellularLocation>
</comment>
<evidence type="ECO:0000256" key="5">
    <source>
        <dbReference type="ARBA" id="ARBA00022741"/>
    </source>
</evidence>
<dbReference type="GO" id="GO:0003697">
    <property type="term" value="F:single-stranded DNA binding"/>
    <property type="evidence" value="ECO:0007669"/>
    <property type="project" value="TreeGrafter"/>
</dbReference>
<evidence type="ECO:0000256" key="11">
    <source>
        <dbReference type="ARBA" id="ARBA00023242"/>
    </source>
</evidence>
<dbReference type="PANTHER" id="PTHR19306">
    <property type="entry name" value="STRUCTURAL MAINTENANCE OF CHROMOSOMES 5,6 SMC5, SMC6"/>
    <property type="match status" value="1"/>
</dbReference>
<keyword evidence="7" id="KW-0067">ATP-binding</keyword>